<dbReference type="EMBL" id="ANKQ01000001">
    <property type="protein sequence ID" value="ELP57304.1"/>
    <property type="molecule type" value="Genomic_DNA"/>
</dbReference>
<sequence length="39" mass="4322">MVNVIAEDLSKRKGGSRCIPTGVRSCGEFLCYIFLNQES</sequence>
<comment type="caution">
    <text evidence="1">The sequence shown here is derived from an EMBL/GenBank/DDBJ whole genome shotgun (WGS) entry which is preliminary data.</text>
</comment>
<reference evidence="1 2" key="1">
    <citation type="journal article" date="2013" name="Genome Announc.">
        <title>Whole-Genome Sequence of Microcystis aeruginosa TAIHU98, a Nontoxic Bloom-Forming Strain Isolated from Taihu Lake, China.</title>
        <authorList>
            <person name="Yang C."/>
            <person name="Zhang W."/>
            <person name="Ren M."/>
            <person name="Song L."/>
            <person name="Li T."/>
            <person name="Zhao J."/>
        </authorList>
    </citation>
    <scope>NUCLEOTIDE SEQUENCE [LARGE SCALE GENOMIC DNA]</scope>
    <source>
        <strain evidence="1 2">TAIHU98</strain>
    </source>
</reference>
<name>L7EE71_MICAE</name>
<evidence type="ECO:0000313" key="1">
    <source>
        <dbReference type="EMBL" id="ELP57304.1"/>
    </source>
</evidence>
<proteinExistence type="predicted"/>
<protein>
    <submittedName>
        <fullName evidence="1">Uncharacterized protein</fullName>
    </submittedName>
</protein>
<gene>
    <name evidence="1" type="ORF">O53_1917</name>
</gene>
<dbReference type="PATRIC" id="fig|1134457.3.peg.938"/>
<accession>L7EE71</accession>
<dbReference type="Proteomes" id="UP000010932">
    <property type="component" value="Unassembled WGS sequence"/>
</dbReference>
<dbReference type="AlphaFoldDB" id="L7EE71"/>
<organism evidence="1 2">
    <name type="scientific">Microcystis aeruginosa TAIHU98</name>
    <dbReference type="NCBI Taxonomy" id="1134457"/>
    <lineage>
        <taxon>Bacteria</taxon>
        <taxon>Bacillati</taxon>
        <taxon>Cyanobacteriota</taxon>
        <taxon>Cyanophyceae</taxon>
        <taxon>Oscillatoriophycideae</taxon>
        <taxon>Chroococcales</taxon>
        <taxon>Microcystaceae</taxon>
        <taxon>Microcystis</taxon>
    </lineage>
</organism>
<evidence type="ECO:0000313" key="2">
    <source>
        <dbReference type="Proteomes" id="UP000010932"/>
    </source>
</evidence>